<name>A0ABT7M1Y6_9PSEU</name>
<dbReference type="EC" id="2.1.1.-" evidence="2"/>
<dbReference type="PANTHER" id="PTHR43861">
    <property type="entry name" value="TRANS-ACONITATE 2-METHYLTRANSFERASE-RELATED"/>
    <property type="match status" value="1"/>
</dbReference>
<organism evidence="2 3">
    <name type="scientific">Actinomycetospora termitidis</name>
    <dbReference type="NCBI Taxonomy" id="3053470"/>
    <lineage>
        <taxon>Bacteria</taxon>
        <taxon>Bacillati</taxon>
        <taxon>Actinomycetota</taxon>
        <taxon>Actinomycetes</taxon>
        <taxon>Pseudonocardiales</taxon>
        <taxon>Pseudonocardiaceae</taxon>
        <taxon>Actinomycetospora</taxon>
    </lineage>
</organism>
<protein>
    <submittedName>
        <fullName evidence="2">Class I SAM-dependent methyltransferase</fullName>
        <ecNumber evidence="2">2.1.1.-</ecNumber>
    </submittedName>
</protein>
<gene>
    <name evidence="2" type="ORF">QRT03_01785</name>
</gene>
<keyword evidence="1 2" id="KW-0808">Transferase</keyword>
<proteinExistence type="predicted"/>
<dbReference type="Proteomes" id="UP001231924">
    <property type="component" value="Unassembled WGS sequence"/>
</dbReference>
<dbReference type="CDD" id="cd02440">
    <property type="entry name" value="AdoMet_MTases"/>
    <property type="match status" value="1"/>
</dbReference>
<dbReference type="InterPro" id="IPR029063">
    <property type="entry name" value="SAM-dependent_MTases_sf"/>
</dbReference>
<keyword evidence="2" id="KW-0489">Methyltransferase</keyword>
<evidence type="ECO:0000313" key="3">
    <source>
        <dbReference type="Proteomes" id="UP001231924"/>
    </source>
</evidence>
<accession>A0ABT7M1Y6</accession>
<dbReference type="Gene3D" id="3.40.50.150">
    <property type="entry name" value="Vaccinia Virus protein VP39"/>
    <property type="match status" value="1"/>
</dbReference>
<dbReference type="Pfam" id="PF13489">
    <property type="entry name" value="Methyltransf_23"/>
    <property type="match status" value="1"/>
</dbReference>
<dbReference type="GO" id="GO:0032259">
    <property type="term" value="P:methylation"/>
    <property type="evidence" value="ECO:0007669"/>
    <property type="project" value="UniProtKB-KW"/>
</dbReference>
<evidence type="ECO:0000256" key="1">
    <source>
        <dbReference type="ARBA" id="ARBA00022679"/>
    </source>
</evidence>
<comment type="caution">
    <text evidence="2">The sequence shown here is derived from an EMBL/GenBank/DDBJ whole genome shotgun (WGS) entry which is preliminary data.</text>
</comment>
<evidence type="ECO:0000313" key="2">
    <source>
        <dbReference type="EMBL" id="MDL5154672.1"/>
    </source>
</evidence>
<dbReference type="GO" id="GO:0008168">
    <property type="term" value="F:methyltransferase activity"/>
    <property type="evidence" value="ECO:0007669"/>
    <property type="project" value="UniProtKB-KW"/>
</dbReference>
<dbReference type="RefSeq" id="WP_286050708.1">
    <property type="nucleotide sequence ID" value="NZ_JASVWF010000001.1"/>
</dbReference>
<reference evidence="2 3" key="1">
    <citation type="submission" date="2023-06" db="EMBL/GenBank/DDBJ databases">
        <title>Actinomycetospora Odt1-22.</title>
        <authorList>
            <person name="Supong K."/>
        </authorList>
    </citation>
    <scope>NUCLEOTIDE SEQUENCE [LARGE SCALE GENOMIC DNA]</scope>
    <source>
        <strain evidence="2 3">Odt1-22</strain>
    </source>
</reference>
<sequence length="233" mass="24898">MTTTDWDAYAGTYRQLVDESTVPPLLAGVMSAATGTMIDVGCGDGILLDLVRGSFGDSWGIQGFEISAARADIARARGHEVLVDERGDVPAAAGAFDLVTSTHVIEHAPDDAAYAAELARLVRPGGLVYVETPVKMRGAWYFRRNPEAGWVLDPTHVREYRSAGAVNAVLRSAGLEILAEDLTPVKFPLAAAELLVRRLARLPQPTGARTGLGAVGVPIPRYRQQAVLARRPS</sequence>
<dbReference type="EMBL" id="JASVWF010000001">
    <property type="protein sequence ID" value="MDL5154672.1"/>
    <property type="molecule type" value="Genomic_DNA"/>
</dbReference>
<keyword evidence="3" id="KW-1185">Reference proteome</keyword>
<dbReference type="PANTHER" id="PTHR43861:SF3">
    <property type="entry name" value="PUTATIVE (AFU_ORTHOLOGUE AFUA_2G14390)-RELATED"/>
    <property type="match status" value="1"/>
</dbReference>
<dbReference type="SUPFAM" id="SSF53335">
    <property type="entry name" value="S-adenosyl-L-methionine-dependent methyltransferases"/>
    <property type="match status" value="1"/>
</dbReference>